<feature type="compositionally biased region" description="Basic and acidic residues" evidence="8">
    <location>
        <begin position="111"/>
        <end position="125"/>
    </location>
</feature>
<dbReference type="GO" id="GO:0005634">
    <property type="term" value="C:nucleus"/>
    <property type="evidence" value="ECO:0007669"/>
    <property type="project" value="UniProtKB-SubCell"/>
</dbReference>
<evidence type="ECO:0000256" key="1">
    <source>
        <dbReference type="ARBA" id="ARBA00002738"/>
    </source>
</evidence>
<keyword evidence="7" id="KW-0539">Nucleus</keyword>
<evidence type="ECO:0000256" key="4">
    <source>
        <dbReference type="ARBA" id="ARBA00009461"/>
    </source>
</evidence>
<feature type="domain" description="Restriction of telomere capping protein 4 C-terminal" evidence="9">
    <location>
        <begin position="462"/>
        <end position="577"/>
    </location>
</feature>
<dbReference type="Pfam" id="PF14474">
    <property type="entry name" value="RTC4"/>
    <property type="match status" value="1"/>
</dbReference>
<feature type="compositionally biased region" description="Basic and acidic residues" evidence="8">
    <location>
        <begin position="81"/>
        <end position="91"/>
    </location>
</feature>
<evidence type="ECO:0000256" key="6">
    <source>
        <dbReference type="ARBA" id="ARBA00022490"/>
    </source>
</evidence>
<sequence>MPMNRVCGMNRNSRPPPLLGKVGGVQKRKLEPQVEDVNALPMSSEDEDEADNDMPPITNLRLRPGRSKNHTPPEPSDDSEPEKPGRGDIKRVNFSKPSTDTTRKNSTRTVNKKEYKKSLVEDTDHNSSSSAKRRKLGDKPGSGSTYQFETPEGFAKNHRTKSKYGGKSGASQASRGSQTSSGSQKSQTGINLLSRQPSRVGKTKEPERETVFNKVEKHDFSDSSQTNDRPTFKPTSRENFSPTKPRTKLKSVPRDDYGTPEKKTKKGIVLPKREPSSPSEDAKRRTPSLSQDNDPSKKPSSSQSRGNIWDKREMEKRKAKKAKEAQEAKKQSFQDKRAKFIMPIGIDTDLGIEQAGSVSSPILSDLDLLSDAESNNEVPLENEENLEDRMAPCPWCGEQVSEQALKDYSKGKRLNVQMQTRFCAKHKKETAMETWRKRGYPHIDWDRLEGRLDDHRNYLTKIVNGKQSYFRDILAEKVETGQGRSLKKEGNLNPGYYGPRGCKLMCDYLVEEFGESLKEKATKDRVISGRGSAAFIQSVLVAELAVQLIMEDMDVSGAEAREIMEESKTLGELIHEEV</sequence>
<evidence type="ECO:0000256" key="2">
    <source>
        <dbReference type="ARBA" id="ARBA00004123"/>
    </source>
</evidence>
<comment type="caution">
    <text evidence="10">The sequence shown here is derived from an EMBL/GenBank/DDBJ whole genome shotgun (WGS) entry which is preliminary data.</text>
</comment>
<proteinExistence type="inferred from homology"/>
<feature type="compositionally biased region" description="Basic and acidic residues" evidence="8">
    <location>
        <begin position="252"/>
        <end position="262"/>
    </location>
</feature>
<evidence type="ECO:0000256" key="3">
    <source>
        <dbReference type="ARBA" id="ARBA00004496"/>
    </source>
</evidence>
<accession>A0A8K0WFL1</accession>
<feature type="compositionally biased region" description="Basic and acidic residues" evidence="8">
    <location>
        <begin position="308"/>
        <end position="334"/>
    </location>
</feature>
<evidence type="ECO:0000256" key="8">
    <source>
        <dbReference type="SAM" id="MobiDB-lite"/>
    </source>
</evidence>
<organism evidence="10 11">
    <name type="scientific">Fusarium tricinctum</name>
    <dbReference type="NCBI Taxonomy" id="61284"/>
    <lineage>
        <taxon>Eukaryota</taxon>
        <taxon>Fungi</taxon>
        <taxon>Dikarya</taxon>
        <taxon>Ascomycota</taxon>
        <taxon>Pezizomycotina</taxon>
        <taxon>Sordariomycetes</taxon>
        <taxon>Hypocreomycetidae</taxon>
        <taxon>Hypocreales</taxon>
        <taxon>Nectriaceae</taxon>
        <taxon>Fusarium</taxon>
        <taxon>Fusarium tricinctum species complex</taxon>
    </lineage>
</organism>
<dbReference type="AlphaFoldDB" id="A0A8K0WFL1"/>
<comment type="similarity">
    <text evidence="4">Belongs to the RTC4 family.</text>
</comment>
<evidence type="ECO:0000259" key="9">
    <source>
        <dbReference type="SMART" id="SM01312"/>
    </source>
</evidence>
<dbReference type="InterPro" id="IPR028094">
    <property type="entry name" value="RTC4_C"/>
</dbReference>
<dbReference type="SMART" id="SM01312">
    <property type="entry name" value="RTC4"/>
    <property type="match status" value="1"/>
</dbReference>
<comment type="subcellular location">
    <subcellularLocation>
        <location evidence="3">Cytoplasm</location>
    </subcellularLocation>
    <subcellularLocation>
        <location evidence="2">Nucleus</location>
    </subcellularLocation>
</comment>
<feature type="compositionally biased region" description="Basic and acidic residues" evidence="8">
    <location>
        <begin position="271"/>
        <end position="284"/>
    </location>
</feature>
<protein>
    <recommendedName>
        <fullName evidence="5">Restriction of telomere capping protein 4</fullName>
    </recommendedName>
</protein>
<keyword evidence="11" id="KW-1185">Reference proteome</keyword>
<dbReference type="GO" id="GO:0005737">
    <property type="term" value="C:cytoplasm"/>
    <property type="evidence" value="ECO:0007669"/>
    <property type="project" value="UniProtKB-SubCell"/>
</dbReference>
<gene>
    <name evidence="10" type="ORF">BKA59DRAFT_469984</name>
</gene>
<dbReference type="OrthoDB" id="128308at2759"/>
<dbReference type="PANTHER" id="PTHR41391">
    <property type="entry name" value="RESTRICTION OF TELOMERE CAPPING PROTEIN 4"/>
    <property type="match status" value="1"/>
</dbReference>
<comment type="function">
    <text evidence="1">May be involved in a process influencing telomere capping.</text>
</comment>
<feature type="region of interest" description="Disordered" evidence="8">
    <location>
        <begin position="1"/>
        <end position="334"/>
    </location>
</feature>
<feature type="compositionally biased region" description="Low complexity" evidence="8">
    <location>
        <begin position="169"/>
        <end position="189"/>
    </location>
</feature>
<feature type="compositionally biased region" description="Polar residues" evidence="8">
    <location>
        <begin position="222"/>
        <end position="244"/>
    </location>
</feature>
<dbReference type="Proteomes" id="UP000813427">
    <property type="component" value="Unassembled WGS sequence"/>
</dbReference>
<dbReference type="InterPro" id="IPR039024">
    <property type="entry name" value="RTC4"/>
</dbReference>
<dbReference type="EMBL" id="JAGPXF010000002">
    <property type="protein sequence ID" value="KAH7257359.1"/>
    <property type="molecule type" value="Genomic_DNA"/>
</dbReference>
<evidence type="ECO:0000313" key="11">
    <source>
        <dbReference type="Proteomes" id="UP000813427"/>
    </source>
</evidence>
<evidence type="ECO:0000256" key="7">
    <source>
        <dbReference type="ARBA" id="ARBA00023242"/>
    </source>
</evidence>
<name>A0A8K0WFL1_9HYPO</name>
<dbReference type="PANTHER" id="PTHR41391:SF1">
    <property type="entry name" value="RESTRICTION OF TELOMERE CAPPING PROTEIN 4"/>
    <property type="match status" value="1"/>
</dbReference>
<evidence type="ECO:0000313" key="10">
    <source>
        <dbReference type="EMBL" id="KAH7257359.1"/>
    </source>
</evidence>
<feature type="compositionally biased region" description="Basic and acidic residues" evidence="8">
    <location>
        <begin position="202"/>
        <end position="221"/>
    </location>
</feature>
<feature type="compositionally biased region" description="Polar residues" evidence="8">
    <location>
        <begin position="287"/>
        <end position="306"/>
    </location>
</feature>
<keyword evidence="6" id="KW-0963">Cytoplasm</keyword>
<evidence type="ECO:0000256" key="5">
    <source>
        <dbReference type="ARBA" id="ARBA00015162"/>
    </source>
</evidence>
<reference evidence="10" key="1">
    <citation type="journal article" date="2021" name="Nat. Commun.">
        <title>Genetic determinants of endophytism in the Arabidopsis root mycobiome.</title>
        <authorList>
            <person name="Mesny F."/>
            <person name="Miyauchi S."/>
            <person name="Thiergart T."/>
            <person name="Pickel B."/>
            <person name="Atanasova L."/>
            <person name="Karlsson M."/>
            <person name="Huettel B."/>
            <person name="Barry K.W."/>
            <person name="Haridas S."/>
            <person name="Chen C."/>
            <person name="Bauer D."/>
            <person name="Andreopoulos W."/>
            <person name="Pangilinan J."/>
            <person name="LaButti K."/>
            <person name="Riley R."/>
            <person name="Lipzen A."/>
            <person name="Clum A."/>
            <person name="Drula E."/>
            <person name="Henrissat B."/>
            <person name="Kohler A."/>
            <person name="Grigoriev I.V."/>
            <person name="Martin F.M."/>
            <person name="Hacquard S."/>
        </authorList>
    </citation>
    <scope>NUCLEOTIDE SEQUENCE</scope>
    <source>
        <strain evidence="10">MPI-SDFR-AT-0068</strain>
    </source>
</reference>